<keyword evidence="5 13" id="KW-1133">Transmembrane helix</keyword>
<protein>
    <recommendedName>
        <fullName evidence="11">Sodium/hydrogen exchanger</fullName>
    </recommendedName>
</protein>
<sequence length="683" mass="76042">MLIPGTCGRIFEYFSLADVSSPFVITWTFGTIWLRQSNAFSLELHPVQPGKSNENVNMEFGKVVPVLTILILICGHVTTHNSTTDSKLSSAKAGSKEPLISSSTVSSLSSGSPTPTKGKLSNGTSTTPPSDLGVLPAKGAAEEEHHSSMAIFFVLCVLGLCILFIHVMIQTEIQYLPESIVVIFLGALIGLFLKLMSNSYFGNWQKEEALSPTAFFLVLLPPIIFESGYNLHKGNFFQNIGSICVFAIFGTFINALVIGGGVYLLGLADIVYKLDFVESFAFGSLISAVDPVATLAIFNALDVDPVLNMLVFGESILNDAVSIVLTSTVLQLNNHKDSESSSTVLQGINNFCLMFFASAGIGVLFALSSALLLKHIDLRKNPSLEFGMMLIFTYGPYTLAEGVHLSGIMAILFCGIVMSHYTHFNLSPVTQITMQQTMRTLAFIAETCVFAYLGLAIFSFHHRIEISLVIWSIFLCLAGRALNIFPLGSLVNKFRAHQITNKMMFVMWFSGLRGAIAYALSLHLEFEKETRQVIITTTLIIILFTTLVFGGLTMPIVRYVQGNSRRSSRMRLRNRYRRRSKEITLSKTKEMGQTIDSEHLSELTEEEFDYGLAKQNGFVKVDMKYFRPFFTRRFTQQELKDCQSQMTDLTNRWYQNVRVSPIHSDDEDSHELDADTDRILWPL</sequence>
<feature type="transmembrane region" description="Helical" evidence="13">
    <location>
        <begin position="351"/>
        <end position="373"/>
    </location>
</feature>
<evidence type="ECO:0000256" key="4">
    <source>
        <dbReference type="ARBA" id="ARBA00022692"/>
    </source>
</evidence>
<dbReference type="EMBL" id="CAJVCH010004372">
    <property type="protein sequence ID" value="CAG7653015.1"/>
    <property type="molecule type" value="Genomic_DNA"/>
</dbReference>
<feature type="transmembrane region" description="Helical" evidence="13">
    <location>
        <begin position="441"/>
        <end position="462"/>
    </location>
</feature>
<feature type="transmembrane region" description="Helical" evidence="13">
    <location>
        <begin position="503"/>
        <end position="521"/>
    </location>
</feature>
<evidence type="ECO:0000259" key="14">
    <source>
        <dbReference type="Pfam" id="PF00999"/>
    </source>
</evidence>
<dbReference type="GO" id="GO:0000139">
    <property type="term" value="C:Golgi membrane"/>
    <property type="evidence" value="ECO:0007669"/>
    <property type="project" value="UniProtKB-SubCell"/>
</dbReference>
<feature type="transmembrane region" description="Helical" evidence="13">
    <location>
        <begin position="533"/>
        <end position="560"/>
    </location>
</feature>
<feature type="transmembrane region" description="Helical" evidence="13">
    <location>
        <begin position="209"/>
        <end position="225"/>
    </location>
</feature>
<dbReference type="PANTHER" id="PTHR10110:SF191">
    <property type="entry name" value="SODIUM_HYDROGEN EXCHANGER 8"/>
    <property type="match status" value="1"/>
</dbReference>
<gene>
    <name evidence="15" type="ORF">AFUS01_LOCUS827</name>
</gene>
<feature type="region of interest" description="Disordered" evidence="12">
    <location>
        <begin position="99"/>
        <end position="135"/>
    </location>
</feature>
<dbReference type="Proteomes" id="UP000708208">
    <property type="component" value="Unassembled WGS sequence"/>
</dbReference>
<keyword evidence="8 11" id="KW-0406">Ion transport</keyword>
<feature type="transmembrane region" description="Helical" evidence="13">
    <location>
        <begin position="468"/>
        <end position="491"/>
    </location>
</feature>
<feature type="transmembrane region" description="Helical" evidence="13">
    <location>
        <begin position="402"/>
        <end position="421"/>
    </location>
</feature>
<dbReference type="InterPro" id="IPR006153">
    <property type="entry name" value="Cation/H_exchanger_TM"/>
</dbReference>
<evidence type="ECO:0000313" key="15">
    <source>
        <dbReference type="EMBL" id="CAG7653015.1"/>
    </source>
</evidence>
<keyword evidence="6" id="KW-0333">Golgi apparatus</keyword>
<evidence type="ECO:0000256" key="11">
    <source>
        <dbReference type="RuleBase" id="RU003722"/>
    </source>
</evidence>
<dbReference type="GO" id="GO:0015386">
    <property type="term" value="F:potassium:proton antiporter activity"/>
    <property type="evidence" value="ECO:0007669"/>
    <property type="project" value="TreeGrafter"/>
</dbReference>
<evidence type="ECO:0000256" key="8">
    <source>
        <dbReference type="ARBA" id="ARBA00023065"/>
    </source>
</evidence>
<accession>A0A8J2JHW2</accession>
<keyword evidence="9 13" id="KW-0472">Membrane</keyword>
<keyword evidence="3 11" id="KW-0050">Antiport</keyword>
<evidence type="ECO:0000256" key="7">
    <source>
        <dbReference type="ARBA" id="ARBA00023053"/>
    </source>
</evidence>
<feature type="transmembrane region" description="Helical" evidence="13">
    <location>
        <begin position="150"/>
        <end position="169"/>
    </location>
</feature>
<keyword evidence="4 11" id="KW-0812">Transmembrane</keyword>
<evidence type="ECO:0000256" key="12">
    <source>
        <dbReference type="SAM" id="MobiDB-lite"/>
    </source>
</evidence>
<dbReference type="Pfam" id="PF00999">
    <property type="entry name" value="Na_H_Exchanger"/>
    <property type="match status" value="1"/>
</dbReference>
<dbReference type="InterPro" id="IPR004709">
    <property type="entry name" value="NaH_exchanger"/>
</dbReference>
<dbReference type="PANTHER" id="PTHR10110">
    <property type="entry name" value="SODIUM/HYDROGEN EXCHANGER"/>
    <property type="match status" value="1"/>
</dbReference>
<keyword evidence="16" id="KW-1185">Reference proteome</keyword>
<feature type="transmembrane region" description="Helical" evidence="13">
    <location>
        <begin position="175"/>
        <end position="197"/>
    </location>
</feature>
<reference evidence="15" key="1">
    <citation type="submission" date="2021-06" db="EMBL/GenBank/DDBJ databases">
        <authorList>
            <person name="Hodson N. C."/>
            <person name="Mongue J. A."/>
            <person name="Jaron S. K."/>
        </authorList>
    </citation>
    <scope>NUCLEOTIDE SEQUENCE</scope>
</reference>
<feature type="transmembrane region" description="Helical" evidence="13">
    <location>
        <begin position="280"/>
        <end position="301"/>
    </location>
</feature>
<evidence type="ECO:0000256" key="2">
    <source>
        <dbReference type="ARBA" id="ARBA00022448"/>
    </source>
</evidence>
<feature type="domain" description="Cation/H+ exchanger transmembrane" evidence="14">
    <location>
        <begin position="163"/>
        <end position="558"/>
    </location>
</feature>
<feature type="transmembrane region" description="Helical" evidence="13">
    <location>
        <begin position="245"/>
        <end position="268"/>
    </location>
</feature>
<evidence type="ECO:0000256" key="1">
    <source>
        <dbReference type="ARBA" id="ARBA00004653"/>
    </source>
</evidence>
<feature type="compositionally biased region" description="Low complexity" evidence="12">
    <location>
        <begin position="101"/>
        <end position="112"/>
    </location>
</feature>
<proteinExistence type="inferred from homology"/>
<organism evidence="15 16">
    <name type="scientific">Allacma fusca</name>
    <dbReference type="NCBI Taxonomy" id="39272"/>
    <lineage>
        <taxon>Eukaryota</taxon>
        <taxon>Metazoa</taxon>
        <taxon>Ecdysozoa</taxon>
        <taxon>Arthropoda</taxon>
        <taxon>Hexapoda</taxon>
        <taxon>Collembola</taxon>
        <taxon>Symphypleona</taxon>
        <taxon>Sminthuridae</taxon>
        <taxon>Allacma</taxon>
    </lineage>
</organism>
<keyword evidence="10 11" id="KW-0739">Sodium transport</keyword>
<comment type="subcellular location">
    <subcellularLocation>
        <location evidence="1">Golgi apparatus membrane</location>
        <topology evidence="1">Multi-pass membrane protein</topology>
    </subcellularLocation>
</comment>
<dbReference type="GO" id="GO:0051453">
    <property type="term" value="P:regulation of intracellular pH"/>
    <property type="evidence" value="ECO:0007669"/>
    <property type="project" value="TreeGrafter"/>
</dbReference>
<evidence type="ECO:0000256" key="9">
    <source>
        <dbReference type="ARBA" id="ARBA00023136"/>
    </source>
</evidence>
<keyword evidence="2 11" id="KW-0813">Transport</keyword>
<evidence type="ECO:0000256" key="3">
    <source>
        <dbReference type="ARBA" id="ARBA00022449"/>
    </source>
</evidence>
<evidence type="ECO:0000256" key="13">
    <source>
        <dbReference type="SAM" id="Phobius"/>
    </source>
</evidence>
<dbReference type="GO" id="GO:0015385">
    <property type="term" value="F:sodium:proton antiporter activity"/>
    <property type="evidence" value="ECO:0007669"/>
    <property type="project" value="InterPro"/>
</dbReference>
<comment type="similarity">
    <text evidence="11">Belongs to the monovalent cation:proton antiporter 1 (CPA1) transporter (TC 2.A.36) family.</text>
</comment>
<feature type="transmembrane region" description="Helical" evidence="13">
    <location>
        <begin position="307"/>
        <end position="330"/>
    </location>
</feature>
<keyword evidence="7" id="KW-0915">Sodium</keyword>
<evidence type="ECO:0000256" key="6">
    <source>
        <dbReference type="ARBA" id="ARBA00023034"/>
    </source>
</evidence>
<dbReference type="AlphaFoldDB" id="A0A8J2JHW2"/>
<dbReference type="InterPro" id="IPR018422">
    <property type="entry name" value="Cation/H_exchanger_CPA1"/>
</dbReference>
<evidence type="ECO:0000313" key="16">
    <source>
        <dbReference type="Proteomes" id="UP000708208"/>
    </source>
</evidence>
<evidence type="ECO:0000256" key="10">
    <source>
        <dbReference type="ARBA" id="ARBA00023201"/>
    </source>
</evidence>
<dbReference type="OrthoDB" id="196264at2759"/>
<evidence type="ECO:0000256" key="5">
    <source>
        <dbReference type="ARBA" id="ARBA00022989"/>
    </source>
</evidence>
<feature type="compositionally biased region" description="Polar residues" evidence="12">
    <location>
        <begin position="113"/>
        <end position="129"/>
    </location>
</feature>
<dbReference type="NCBIfam" id="TIGR00840">
    <property type="entry name" value="b_cpa1"/>
    <property type="match status" value="1"/>
</dbReference>
<comment type="caution">
    <text evidence="15">The sequence shown here is derived from an EMBL/GenBank/DDBJ whole genome shotgun (WGS) entry which is preliminary data.</text>
</comment>
<name>A0A8J2JHW2_9HEXA</name>